<sequence>MIVNYQAFSSDSAVPSQLQPTDHPRTPNIRSILEQASTRLSRLPSMWNNMTPMLLPLSISATQEHTEMPKAAKIVVTSPIMPEKSVTRILGTPLVKRFQHSFVYSL</sequence>
<proteinExistence type="predicted"/>
<reference evidence="2" key="2">
    <citation type="submission" date="2020-07" db="EMBL/GenBank/DDBJ databases">
        <authorList>
            <person name="Vera ALvarez R."/>
            <person name="Arias-Moreno D.M."/>
            <person name="Jimenez-Jacinto V."/>
            <person name="Jimenez-Bremont J.F."/>
            <person name="Swaminathan K."/>
            <person name="Moose S.P."/>
            <person name="Guerrero-Gonzalez M.L."/>
            <person name="Marino-Ramirez L."/>
            <person name="Landsman D."/>
            <person name="Rodriguez-Kessler M."/>
            <person name="Delgado-Sanchez P."/>
        </authorList>
    </citation>
    <scope>NUCLEOTIDE SEQUENCE</scope>
    <source>
        <tissue evidence="2">Cladode</tissue>
    </source>
</reference>
<feature type="compositionally biased region" description="Polar residues" evidence="1">
    <location>
        <begin position="1"/>
        <end position="20"/>
    </location>
</feature>
<feature type="region of interest" description="Disordered" evidence="1">
    <location>
        <begin position="1"/>
        <end position="27"/>
    </location>
</feature>
<name>A0A7C9CXV4_OPUST</name>
<dbReference type="EMBL" id="GISG01065407">
    <property type="protein sequence ID" value="MBA4628302.1"/>
    <property type="molecule type" value="Transcribed_RNA"/>
</dbReference>
<protein>
    <submittedName>
        <fullName evidence="2">Uncharacterized protein</fullName>
    </submittedName>
</protein>
<reference evidence="2" key="1">
    <citation type="journal article" date="2013" name="J. Plant Res.">
        <title>Effect of fungi and light on seed germination of three Opuntia species from semiarid lands of central Mexico.</title>
        <authorList>
            <person name="Delgado-Sanchez P."/>
            <person name="Jimenez-Bremont J.F."/>
            <person name="Guerrero-Gonzalez Mde L."/>
            <person name="Flores J."/>
        </authorList>
    </citation>
    <scope>NUCLEOTIDE SEQUENCE</scope>
    <source>
        <tissue evidence="2">Cladode</tissue>
    </source>
</reference>
<accession>A0A7C9CXV4</accession>
<evidence type="ECO:0000256" key="1">
    <source>
        <dbReference type="SAM" id="MobiDB-lite"/>
    </source>
</evidence>
<organism evidence="2">
    <name type="scientific">Opuntia streptacantha</name>
    <name type="common">Prickly pear cactus</name>
    <name type="synonym">Opuntia cardona</name>
    <dbReference type="NCBI Taxonomy" id="393608"/>
    <lineage>
        <taxon>Eukaryota</taxon>
        <taxon>Viridiplantae</taxon>
        <taxon>Streptophyta</taxon>
        <taxon>Embryophyta</taxon>
        <taxon>Tracheophyta</taxon>
        <taxon>Spermatophyta</taxon>
        <taxon>Magnoliopsida</taxon>
        <taxon>eudicotyledons</taxon>
        <taxon>Gunneridae</taxon>
        <taxon>Pentapetalae</taxon>
        <taxon>Caryophyllales</taxon>
        <taxon>Cactineae</taxon>
        <taxon>Cactaceae</taxon>
        <taxon>Opuntioideae</taxon>
        <taxon>Opuntia</taxon>
    </lineage>
</organism>
<dbReference type="AlphaFoldDB" id="A0A7C9CXV4"/>
<evidence type="ECO:0000313" key="2">
    <source>
        <dbReference type="EMBL" id="MBA4628302.1"/>
    </source>
</evidence>